<gene>
    <name evidence="3" type="ORF">ANDA3_2348</name>
    <name evidence="5" type="ORF">DAR2_2216</name>
    <name evidence="4" type="ORF">DAR3_2214</name>
</gene>
<reference evidence="3" key="1">
    <citation type="submission" date="2019-03" db="EMBL/GenBank/DDBJ databases">
        <authorList>
            <person name="Danneels B."/>
        </authorList>
    </citation>
    <scope>NUCLEOTIDE SEQUENCE</scope>
</reference>
<dbReference type="AlphaFoldDB" id="A0A484QU04"/>
<dbReference type="CDD" id="cd05374">
    <property type="entry name" value="17beta-HSD-like_SDR_c"/>
    <property type="match status" value="1"/>
</dbReference>
<dbReference type="GO" id="GO:0016491">
    <property type="term" value="F:oxidoreductase activity"/>
    <property type="evidence" value="ECO:0007669"/>
    <property type="project" value="UniProtKB-KW"/>
</dbReference>
<evidence type="ECO:0000256" key="1">
    <source>
        <dbReference type="ARBA" id="ARBA00006484"/>
    </source>
</evidence>
<accession>A0A484QU04</accession>
<dbReference type="PRINTS" id="PR00081">
    <property type="entry name" value="GDHRDH"/>
</dbReference>
<dbReference type="Pfam" id="PF00106">
    <property type="entry name" value="adh_short"/>
    <property type="match status" value="1"/>
</dbReference>
<dbReference type="NCBIfam" id="NF005065">
    <property type="entry name" value="PRK06482.1"/>
    <property type="match status" value="1"/>
</dbReference>
<dbReference type="InterPro" id="IPR036291">
    <property type="entry name" value="NAD(P)-bd_dom_sf"/>
</dbReference>
<comment type="similarity">
    <text evidence="1">Belongs to the short-chain dehydrogenases/reductases (SDR) family.</text>
</comment>
<dbReference type="EMBL" id="CAADIL010000034">
    <property type="protein sequence ID" value="VFR86836.1"/>
    <property type="molecule type" value="Genomic_DNA"/>
</dbReference>
<keyword evidence="2" id="KW-0560">Oxidoreductase</keyword>
<dbReference type="PANTHER" id="PTHR43976:SF16">
    <property type="entry name" value="SHORT-CHAIN DEHYDROGENASE_REDUCTASE FAMILY PROTEIN"/>
    <property type="match status" value="1"/>
</dbReference>
<evidence type="ECO:0000313" key="5">
    <source>
        <dbReference type="EMBL" id="VFR86836.1"/>
    </source>
</evidence>
<dbReference type="SUPFAM" id="SSF51735">
    <property type="entry name" value="NAD(P)-binding Rossmann-fold domains"/>
    <property type="match status" value="1"/>
</dbReference>
<dbReference type="PRINTS" id="PR00080">
    <property type="entry name" value="SDRFAMILY"/>
</dbReference>
<organism evidence="3">
    <name type="scientific">plant metagenome</name>
    <dbReference type="NCBI Taxonomy" id="1297885"/>
    <lineage>
        <taxon>unclassified sequences</taxon>
        <taxon>metagenomes</taxon>
        <taxon>organismal metagenomes</taxon>
    </lineage>
</organism>
<protein>
    <submittedName>
        <fullName evidence="4">Short chain dehydrogenase</fullName>
    </submittedName>
    <submittedName>
        <fullName evidence="3">Short chain oxidoreductase</fullName>
    </submittedName>
</protein>
<evidence type="ECO:0000313" key="3">
    <source>
        <dbReference type="EMBL" id="VFR41702.1"/>
    </source>
</evidence>
<dbReference type="Gene3D" id="3.40.50.720">
    <property type="entry name" value="NAD(P)-binding Rossmann-like Domain"/>
    <property type="match status" value="1"/>
</dbReference>
<dbReference type="PANTHER" id="PTHR43976">
    <property type="entry name" value="SHORT CHAIN DEHYDROGENASE"/>
    <property type="match status" value="1"/>
</dbReference>
<evidence type="ECO:0000313" key="4">
    <source>
        <dbReference type="EMBL" id="VFR78423.1"/>
    </source>
</evidence>
<proteinExistence type="inferred from homology"/>
<dbReference type="InterPro" id="IPR051911">
    <property type="entry name" value="SDR_oxidoreductase"/>
</dbReference>
<evidence type="ECO:0000256" key="2">
    <source>
        <dbReference type="ARBA" id="ARBA00023002"/>
    </source>
</evidence>
<sequence>MSKTWFITGASAGLGRGLADTLLARGDTVVATVRREGVLDDAQARHGERLRVLRLDVTDTAALRDGVAQAFAAVGRIDVVVSNAAYGLFGAAEELDDAQIARQIATNLTGSIQLIRAVLPFLRKQGGGRIVQVSSEGGQIAYPNFSLYHATKWGIEGFVESVAQEVAPFGIDFLIVEPGPTRTNFGAALDRAPAMACYDDTPAGAVRRAVAAGNFADFGDAGKTVDAMIAAIDAKRLPLRLALGSSTFDKVGEALRQRLALLQSQREVALSVMA</sequence>
<dbReference type="InterPro" id="IPR002347">
    <property type="entry name" value="SDR_fam"/>
</dbReference>
<dbReference type="EMBL" id="CAADIC010000027">
    <property type="protein sequence ID" value="VFR41702.1"/>
    <property type="molecule type" value="Genomic_DNA"/>
</dbReference>
<dbReference type="EMBL" id="CAADIJ010000020">
    <property type="protein sequence ID" value="VFR78423.1"/>
    <property type="molecule type" value="Genomic_DNA"/>
</dbReference>
<name>A0A484QU04_9ZZZZ</name>